<feature type="compositionally biased region" description="Basic and acidic residues" evidence="1">
    <location>
        <begin position="291"/>
        <end position="300"/>
    </location>
</feature>
<sequence>MRIGVYSDSLPHLDRRAMFQWCAERGLNDIEIGVGAWGPWPRPHLDIATVGSQKERDTIAGEMKEFGIRFSAINAAGNLLHPDPAKRADAQARFKAAVDLAVYFKVDRVITMSGCPAGKGGGALSIFPCWATSADDDNIFKWQMENEVGPWWRETSTWLAKAAPKVMVCLEMHPGVTIFNSAGFGELTKYVDRNVGLNLDPSHFWWQGIDPVAVVEEWGDRIGHAHGKDTKLYPDRIKKQGVLHFALPDPATAPWHFVSCGEGQDDATWVRFLKALRKAGYDGVISIEHEDPRYDGEEGTSRSAAGLSRALAQMAEAA</sequence>
<dbReference type="Proteomes" id="UP001230156">
    <property type="component" value="Unassembled WGS sequence"/>
</dbReference>
<dbReference type="EMBL" id="JAUYVI010000001">
    <property type="protein sequence ID" value="MDQ7246409.1"/>
    <property type="molecule type" value="Genomic_DNA"/>
</dbReference>
<feature type="compositionally biased region" description="Low complexity" evidence="1">
    <location>
        <begin position="301"/>
        <end position="312"/>
    </location>
</feature>
<evidence type="ECO:0000259" key="2">
    <source>
        <dbReference type="Pfam" id="PF01261"/>
    </source>
</evidence>
<dbReference type="InterPro" id="IPR050312">
    <property type="entry name" value="IolE/XylAMocC-like"/>
</dbReference>
<name>A0ABU0YFD3_9PROT</name>
<evidence type="ECO:0000256" key="1">
    <source>
        <dbReference type="SAM" id="MobiDB-lite"/>
    </source>
</evidence>
<dbReference type="Gene3D" id="3.20.20.150">
    <property type="entry name" value="Divalent-metal-dependent TIM barrel enzymes"/>
    <property type="match status" value="1"/>
</dbReference>
<gene>
    <name evidence="3" type="ORF">Q8A70_01965</name>
</gene>
<dbReference type="GO" id="GO:0016853">
    <property type="term" value="F:isomerase activity"/>
    <property type="evidence" value="ECO:0007669"/>
    <property type="project" value="UniProtKB-KW"/>
</dbReference>
<dbReference type="PANTHER" id="PTHR12110:SF21">
    <property type="entry name" value="XYLOSE ISOMERASE-LIKE TIM BARREL DOMAIN-CONTAINING PROTEIN"/>
    <property type="match status" value="1"/>
</dbReference>
<organism evidence="3 4">
    <name type="scientific">Dongia sedimenti</name>
    <dbReference type="NCBI Taxonomy" id="3064282"/>
    <lineage>
        <taxon>Bacteria</taxon>
        <taxon>Pseudomonadati</taxon>
        <taxon>Pseudomonadota</taxon>
        <taxon>Alphaproteobacteria</taxon>
        <taxon>Rhodospirillales</taxon>
        <taxon>Dongiaceae</taxon>
        <taxon>Dongia</taxon>
    </lineage>
</organism>
<dbReference type="InterPro" id="IPR036237">
    <property type="entry name" value="Xyl_isomerase-like_sf"/>
</dbReference>
<accession>A0ABU0YFD3</accession>
<proteinExistence type="predicted"/>
<dbReference type="Pfam" id="PF01261">
    <property type="entry name" value="AP_endonuc_2"/>
    <property type="match status" value="1"/>
</dbReference>
<evidence type="ECO:0000313" key="3">
    <source>
        <dbReference type="EMBL" id="MDQ7246409.1"/>
    </source>
</evidence>
<dbReference type="InterPro" id="IPR013022">
    <property type="entry name" value="Xyl_isomerase-like_TIM-brl"/>
</dbReference>
<keyword evidence="3" id="KW-0413">Isomerase</keyword>
<protein>
    <submittedName>
        <fullName evidence="3">Sugar phosphate isomerase/epimerase</fullName>
    </submittedName>
</protein>
<keyword evidence="4" id="KW-1185">Reference proteome</keyword>
<evidence type="ECO:0000313" key="4">
    <source>
        <dbReference type="Proteomes" id="UP001230156"/>
    </source>
</evidence>
<dbReference type="PANTHER" id="PTHR12110">
    <property type="entry name" value="HYDROXYPYRUVATE ISOMERASE"/>
    <property type="match status" value="1"/>
</dbReference>
<reference evidence="4" key="1">
    <citation type="submission" date="2023-08" db="EMBL/GenBank/DDBJ databases">
        <title>Rhodospirillaceae gen. nov., a novel taxon isolated from the Yangtze River Yuezi River estuary sludge.</title>
        <authorList>
            <person name="Ruan L."/>
        </authorList>
    </citation>
    <scope>NUCLEOTIDE SEQUENCE [LARGE SCALE GENOMIC DNA]</scope>
    <source>
        <strain evidence="4">R-7</strain>
    </source>
</reference>
<feature type="domain" description="Xylose isomerase-like TIM barrel" evidence="2">
    <location>
        <begin position="19"/>
        <end position="305"/>
    </location>
</feature>
<dbReference type="RefSeq" id="WP_379953794.1">
    <property type="nucleotide sequence ID" value="NZ_JAUYVI010000001.1"/>
</dbReference>
<comment type="caution">
    <text evidence="3">The sequence shown here is derived from an EMBL/GenBank/DDBJ whole genome shotgun (WGS) entry which is preliminary data.</text>
</comment>
<feature type="region of interest" description="Disordered" evidence="1">
    <location>
        <begin position="291"/>
        <end position="318"/>
    </location>
</feature>
<dbReference type="SUPFAM" id="SSF51658">
    <property type="entry name" value="Xylose isomerase-like"/>
    <property type="match status" value="1"/>
</dbReference>